<dbReference type="PROSITE" id="PS51708">
    <property type="entry name" value="CHAD"/>
    <property type="match status" value="1"/>
</dbReference>
<dbReference type="AlphaFoldDB" id="B9XL06"/>
<proteinExistence type="predicted"/>
<protein>
    <submittedName>
        <fullName evidence="2">CHAD domain containing protein</fullName>
    </submittedName>
</protein>
<dbReference type="PANTHER" id="PTHR39339">
    <property type="entry name" value="SLR1444 PROTEIN"/>
    <property type="match status" value="1"/>
</dbReference>
<dbReference type="InterPro" id="IPR007899">
    <property type="entry name" value="CHAD_dom"/>
</dbReference>
<evidence type="ECO:0000313" key="3">
    <source>
        <dbReference type="Proteomes" id="UP000003688"/>
    </source>
</evidence>
<dbReference type="EMBL" id="ABOX02000027">
    <property type="protein sequence ID" value="EEF59500.1"/>
    <property type="molecule type" value="Genomic_DNA"/>
</dbReference>
<keyword evidence="3" id="KW-1185">Reference proteome</keyword>
<dbReference type="InterPro" id="IPR038186">
    <property type="entry name" value="CHAD_dom_sf"/>
</dbReference>
<dbReference type="PANTHER" id="PTHR39339:SF1">
    <property type="entry name" value="CHAD DOMAIN-CONTAINING PROTEIN"/>
    <property type="match status" value="1"/>
</dbReference>
<dbReference type="SMART" id="SM00880">
    <property type="entry name" value="CHAD"/>
    <property type="match status" value="1"/>
</dbReference>
<dbReference type="RefSeq" id="WP_007416499.1">
    <property type="nucleotide sequence ID" value="NZ_ABOX02000027.1"/>
</dbReference>
<comment type="caution">
    <text evidence="2">The sequence shown here is derived from an EMBL/GenBank/DDBJ whole genome shotgun (WGS) entry which is preliminary data.</text>
</comment>
<evidence type="ECO:0000259" key="1">
    <source>
        <dbReference type="PROSITE" id="PS51708"/>
    </source>
</evidence>
<dbReference type="OrthoDB" id="9810907at2"/>
<accession>B9XL06</accession>
<gene>
    <name evidence="2" type="ORF">Cflav_PD2344</name>
</gene>
<dbReference type="Proteomes" id="UP000003688">
    <property type="component" value="Unassembled WGS sequence"/>
</dbReference>
<evidence type="ECO:0000313" key="2">
    <source>
        <dbReference type="EMBL" id="EEF59500.1"/>
    </source>
</evidence>
<sequence length="295" mass="34184">MAYEIKKGGELEDELRRAARRQARCAVRHLKERNARGVGESVHEARKNLKKIRGLIRLVRANLGKKFYNKENRSFRDIAKVLSARRDVEVLIKTLKKFRSAHRFAASNPALTKLHKSLIKQEKEVAGKMKHESKQVLKNLKSARRRTKDWPIGKIKRSDLCIGFKATYRRGRRAFQKARTQPSPENLHEWRKRVKDLGYHFALLKQFGSKRLGSYCTDLTLLGDRLGDDHDLVMLATAVQANLPTPHEFATISKSIDASRKPLQKSVFRLGKKLYAEIPKTFVVRIKKDWARQRK</sequence>
<dbReference type="Gene3D" id="1.40.20.10">
    <property type="entry name" value="CHAD domain"/>
    <property type="match status" value="1"/>
</dbReference>
<reference evidence="2 3" key="1">
    <citation type="journal article" date="2011" name="J. Bacteriol.">
        <title>Genome sequence of 'Pedosphaera parvula' Ellin514, an aerobic Verrucomicrobial isolate from pasture soil.</title>
        <authorList>
            <person name="Kant R."/>
            <person name="van Passel M.W."/>
            <person name="Sangwan P."/>
            <person name="Palva A."/>
            <person name="Lucas S."/>
            <person name="Copeland A."/>
            <person name="Lapidus A."/>
            <person name="Glavina Del Rio T."/>
            <person name="Dalin E."/>
            <person name="Tice H."/>
            <person name="Bruce D."/>
            <person name="Goodwin L."/>
            <person name="Pitluck S."/>
            <person name="Chertkov O."/>
            <person name="Larimer F.W."/>
            <person name="Land M.L."/>
            <person name="Hauser L."/>
            <person name="Brettin T.S."/>
            <person name="Detter J.C."/>
            <person name="Han S."/>
            <person name="de Vos W.M."/>
            <person name="Janssen P.H."/>
            <person name="Smidt H."/>
        </authorList>
    </citation>
    <scope>NUCLEOTIDE SEQUENCE [LARGE SCALE GENOMIC DNA]</scope>
    <source>
        <strain evidence="2 3">Ellin514</strain>
    </source>
</reference>
<organism evidence="2 3">
    <name type="scientific">Pedosphaera parvula (strain Ellin514)</name>
    <dbReference type="NCBI Taxonomy" id="320771"/>
    <lineage>
        <taxon>Bacteria</taxon>
        <taxon>Pseudomonadati</taxon>
        <taxon>Verrucomicrobiota</taxon>
        <taxon>Pedosphaerae</taxon>
        <taxon>Pedosphaerales</taxon>
        <taxon>Pedosphaeraceae</taxon>
        <taxon>Pedosphaera</taxon>
    </lineage>
</organism>
<name>B9XL06_PEDPL</name>
<feature type="domain" description="CHAD" evidence="1">
    <location>
        <begin position="8"/>
        <end position="276"/>
    </location>
</feature>
<dbReference type="Pfam" id="PF05235">
    <property type="entry name" value="CHAD"/>
    <property type="match status" value="1"/>
</dbReference>
<dbReference type="STRING" id="320771.Cflav_PD2344"/>